<protein>
    <submittedName>
        <fullName evidence="1">Uncharacterized protein</fullName>
    </submittedName>
</protein>
<dbReference type="Proteomes" id="UP000030671">
    <property type="component" value="Unassembled WGS sequence"/>
</dbReference>
<dbReference type="KEGG" id="hir:HETIRDRAFT_104466"/>
<dbReference type="HOGENOM" id="CLU_1949089_0_0_1"/>
<accession>W4K029</accession>
<keyword evidence="2" id="KW-1185">Reference proteome</keyword>
<evidence type="ECO:0000313" key="1">
    <source>
        <dbReference type="EMBL" id="ETW79178.1"/>
    </source>
</evidence>
<dbReference type="InParanoid" id="W4K029"/>
<dbReference type="GeneID" id="20666003"/>
<gene>
    <name evidence="1" type="ORF">HETIRDRAFT_104466</name>
</gene>
<proteinExistence type="predicted"/>
<dbReference type="EMBL" id="KI925461">
    <property type="protein sequence ID" value="ETW79178.1"/>
    <property type="molecule type" value="Genomic_DNA"/>
</dbReference>
<organism evidence="1 2">
    <name type="scientific">Heterobasidion irregulare (strain TC 32-1)</name>
    <dbReference type="NCBI Taxonomy" id="747525"/>
    <lineage>
        <taxon>Eukaryota</taxon>
        <taxon>Fungi</taxon>
        <taxon>Dikarya</taxon>
        <taxon>Basidiomycota</taxon>
        <taxon>Agaricomycotina</taxon>
        <taxon>Agaricomycetes</taxon>
        <taxon>Russulales</taxon>
        <taxon>Bondarzewiaceae</taxon>
        <taxon>Heterobasidion</taxon>
        <taxon>Heterobasidion annosum species complex</taxon>
    </lineage>
</organism>
<dbReference type="RefSeq" id="XP_009549435.1">
    <property type="nucleotide sequence ID" value="XM_009551140.1"/>
</dbReference>
<sequence length="129" mass="14140">MPANARFKKPGLELLPHNPSTVDTRPSMPFMSSPTLTPSPLIQAIKELNPGRIFPNIVVDVSMFDVDRRAEARTAYDGTRSALLVMTKTSKFVAIALLHARASSAFGPYHHRSLTSSSFLITPSSHLHT</sequence>
<dbReference type="AlphaFoldDB" id="W4K029"/>
<reference evidence="1 2" key="1">
    <citation type="journal article" date="2012" name="New Phytol.">
        <title>Insight into trade-off between wood decay and parasitism from the genome of a fungal forest pathogen.</title>
        <authorList>
            <person name="Olson A."/>
            <person name="Aerts A."/>
            <person name="Asiegbu F."/>
            <person name="Belbahri L."/>
            <person name="Bouzid O."/>
            <person name="Broberg A."/>
            <person name="Canback B."/>
            <person name="Coutinho P.M."/>
            <person name="Cullen D."/>
            <person name="Dalman K."/>
            <person name="Deflorio G."/>
            <person name="van Diepen L.T."/>
            <person name="Dunand C."/>
            <person name="Duplessis S."/>
            <person name="Durling M."/>
            <person name="Gonthier P."/>
            <person name="Grimwood J."/>
            <person name="Fossdal C.G."/>
            <person name="Hansson D."/>
            <person name="Henrissat B."/>
            <person name="Hietala A."/>
            <person name="Himmelstrand K."/>
            <person name="Hoffmeister D."/>
            <person name="Hogberg N."/>
            <person name="James T.Y."/>
            <person name="Karlsson M."/>
            <person name="Kohler A."/>
            <person name="Kues U."/>
            <person name="Lee Y.H."/>
            <person name="Lin Y.C."/>
            <person name="Lind M."/>
            <person name="Lindquist E."/>
            <person name="Lombard V."/>
            <person name="Lucas S."/>
            <person name="Lunden K."/>
            <person name="Morin E."/>
            <person name="Murat C."/>
            <person name="Park J."/>
            <person name="Raffaello T."/>
            <person name="Rouze P."/>
            <person name="Salamov A."/>
            <person name="Schmutz J."/>
            <person name="Solheim H."/>
            <person name="Stahlberg J."/>
            <person name="Velez H."/>
            <person name="de Vries R.P."/>
            <person name="Wiebenga A."/>
            <person name="Woodward S."/>
            <person name="Yakovlev I."/>
            <person name="Garbelotto M."/>
            <person name="Martin F."/>
            <person name="Grigoriev I.V."/>
            <person name="Stenlid J."/>
        </authorList>
    </citation>
    <scope>NUCLEOTIDE SEQUENCE [LARGE SCALE GENOMIC DNA]</scope>
    <source>
        <strain evidence="1 2">TC 32-1</strain>
    </source>
</reference>
<name>W4K029_HETIT</name>
<evidence type="ECO:0000313" key="2">
    <source>
        <dbReference type="Proteomes" id="UP000030671"/>
    </source>
</evidence>